<evidence type="ECO:0000313" key="9">
    <source>
        <dbReference type="Proteomes" id="UP000501346"/>
    </source>
</evidence>
<dbReference type="InterPro" id="IPR020422">
    <property type="entry name" value="TYR_PHOSPHATASE_DUAL_dom"/>
</dbReference>
<evidence type="ECO:0000256" key="2">
    <source>
        <dbReference type="ARBA" id="ARBA00013064"/>
    </source>
</evidence>
<feature type="compositionally biased region" description="Basic and acidic residues" evidence="5">
    <location>
        <begin position="28"/>
        <end position="38"/>
    </location>
</feature>
<dbReference type="InterPro" id="IPR000387">
    <property type="entry name" value="Tyr_Pase_dom"/>
</dbReference>
<evidence type="ECO:0000256" key="4">
    <source>
        <dbReference type="ARBA" id="ARBA00022912"/>
    </source>
</evidence>
<evidence type="ECO:0000259" key="6">
    <source>
        <dbReference type="PROSITE" id="PS50054"/>
    </source>
</evidence>
<evidence type="ECO:0000313" key="8">
    <source>
        <dbReference type="EMBL" id="QID80124.1"/>
    </source>
</evidence>
<dbReference type="GO" id="GO:0033550">
    <property type="term" value="F:MAP kinase tyrosine phosphatase activity"/>
    <property type="evidence" value="ECO:0007669"/>
    <property type="project" value="TreeGrafter"/>
</dbReference>
<keyword evidence="3" id="KW-0378">Hydrolase</keyword>
<dbReference type="EMBL" id="CP048990">
    <property type="protein sequence ID" value="QID80124.1"/>
    <property type="molecule type" value="Genomic_DNA"/>
</dbReference>
<dbReference type="PROSITE" id="PS00383">
    <property type="entry name" value="TYR_PHOSPHATASE_1"/>
    <property type="match status" value="1"/>
</dbReference>
<dbReference type="Proteomes" id="UP000501346">
    <property type="component" value="Chromosome ScIX"/>
</dbReference>
<dbReference type="SMART" id="SM00195">
    <property type="entry name" value="DSPc"/>
    <property type="match status" value="1"/>
</dbReference>
<dbReference type="AlphaFoldDB" id="A0A6C1DV93"/>
<dbReference type="FunFam" id="3.90.190.10:FF:000094">
    <property type="entry name" value="Probable tyrosine-protein phosphatase"/>
    <property type="match status" value="1"/>
</dbReference>
<evidence type="ECO:0000259" key="7">
    <source>
        <dbReference type="PROSITE" id="PS50056"/>
    </source>
</evidence>
<dbReference type="GO" id="GO:0008330">
    <property type="term" value="F:protein tyrosine/threonine phosphatase activity"/>
    <property type="evidence" value="ECO:0007669"/>
    <property type="project" value="TreeGrafter"/>
</dbReference>
<dbReference type="GO" id="GO:0005634">
    <property type="term" value="C:nucleus"/>
    <property type="evidence" value="ECO:0007669"/>
    <property type="project" value="TreeGrafter"/>
</dbReference>
<feature type="region of interest" description="Disordered" evidence="5">
    <location>
        <begin position="1"/>
        <end position="40"/>
    </location>
</feature>
<protein>
    <recommendedName>
        <fullName evidence="2">protein-tyrosine-phosphatase</fullName>
        <ecNumber evidence="2">3.1.3.48</ecNumber>
    </recommendedName>
</protein>
<proteinExistence type="inferred from homology"/>
<dbReference type="PROSITE" id="PS50054">
    <property type="entry name" value="TYR_PHOSPHATASE_DUAL"/>
    <property type="match status" value="1"/>
</dbReference>
<comment type="similarity">
    <text evidence="1">Belongs to the protein-tyrosine phosphatase family. Non-receptor class dual specificity subfamily.</text>
</comment>
<sequence>MNIYTSPTRTPNIVPKSGQRPSLPMLATDERSTDKESPNEDCEFVPCSSLDVRRIYPKGPLLVLPEKIYLYSEPTVKELLPFDVVINVAEEANDLRMQVPAVEYHHYRWEHDSQIALDLPSLTSIIHAATTKREKILIHCQCGLSRSATLIIAYIMKYHNLSLRHSYDLLKSRADKINPSIGLIFQLMEWEVALNAKTNVQANSYRKVP</sequence>
<dbReference type="PANTHER" id="PTHR10159">
    <property type="entry name" value="DUAL SPECIFICITY PROTEIN PHOSPHATASE"/>
    <property type="match status" value="1"/>
</dbReference>
<keyword evidence="4" id="KW-0904">Protein phosphatase</keyword>
<feature type="domain" description="Tyrosine specific protein phosphatases" evidence="7">
    <location>
        <begin position="117"/>
        <end position="173"/>
    </location>
</feature>
<dbReference type="CDD" id="cd14521">
    <property type="entry name" value="DSP_fungal_SDP1-like"/>
    <property type="match status" value="1"/>
</dbReference>
<dbReference type="GO" id="GO:0017017">
    <property type="term" value="F:MAP kinase tyrosine/serine/threonine phosphatase activity"/>
    <property type="evidence" value="ECO:0007669"/>
    <property type="project" value="TreeGrafter"/>
</dbReference>
<dbReference type="GO" id="GO:0043409">
    <property type="term" value="P:negative regulation of MAPK cascade"/>
    <property type="evidence" value="ECO:0007669"/>
    <property type="project" value="TreeGrafter"/>
</dbReference>
<dbReference type="GO" id="GO:0016301">
    <property type="term" value="F:kinase activity"/>
    <property type="evidence" value="ECO:0007669"/>
    <property type="project" value="UniProtKB-KW"/>
</dbReference>
<dbReference type="Gene3D" id="3.90.190.10">
    <property type="entry name" value="Protein tyrosine phosphatase superfamily"/>
    <property type="match status" value="1"/>
</dbReference>
<gene>
    <name evidence="8" type="primary">SDP1_1</name>
    <name evidence="8" type="ORF">GRS66_002429</name>
</gene>
<accession>A0A6C1DV93</accession>
<evidence type="ECO:0000256" key="3">
    <source>
        <dbReference type="ARBA" id="ARBA00022801"/>
    </source>
</evidence>
<dbReference type="EC" id="3.1.3.48" evidence="2"/>
<feature type="compositionally biased region" description="Polar residues" evidence="5">
    <location>
        <begin position="1"/>
        <end position="11"/>
    </location>
</feature>
<reference evidence="8 9" key="1">
    <citation type="journal article" date="2019" name="BMC Genomics">
        <title>Chromosome level assembly and comparative genome analysis confirm lager-brewing yeasts originated from a single hybridization.</title>
        <authorList>
            <person name="Salazar A.N."/>
            <person name="Gorter de Vries A.R."/>
            <person name="van den Broek M."/>
            <person name="Brouwers N."/>
            <person name="de la Torre Cortes P."/>
            <person name="Kuijpers N.G.A."/>
            <person name="Daran J.G."/>
            <person name="Abeel T."/>
        </authorList>
    </citation>
    <scope>NUCLEOTIDE SEQUENCE [LARGE SCALE GENOMIC DNA]</scope>
    <source>
        <strain evidence="8 9">CBS 1483</strain>
    </source>
</reference>
<dbReference type="InterPro" id="IPR016130">
    <property type="entry name" value="Tyr_Pase_AS"/>
</dbReference>
<evidence type="ECO:0000256" key="5">
    <source>
        <dbReference type="SAM" id="MobiDB-lite"/>
    </source>
</evidence>
<keyword evidence="8" id="KW-0418">Kinase</keyword>
<dbReference type="InterPro" id="IPR000340">
    <property type="entry name" value="Dual-sp_phosphatase_cat-dom"/>
</dbReference>
<dbReference type="SUPFAM" id="SSF52799">
    <property type="entry name" value="(Phosphotyrosine protein) phosphatases II"/>
    <property type="match status" value="1"/>
</dbReference>
<organism evidence="8 9">
    <name type="scientific">Saccharomyces pastorianus</name>
    <name type="common">Lager yeast</name>
    <name type="synonym">Saccharomyces cerevisiae x Saccharomyces eubayanus</name>
    <dbReference type="NCBI Taxonomy" id="27292"/>
    <lineage>
        <taxon>Eukaryota</taxon>
        <taxon>Fungi</taxon>
        <taxon>Dikarya</taxon>
        <taxon>Ascomycota</taxon>
        <taxon>Saccharomycotina</taxon>
        <taxon>Saccharomycetes</taxon>
        <taxon>Saccharomycetales</taxon>
        <taxon>Saccharomycetaceae</taxon>
        <taxon>Saccharomyces</taxon>
    </lineage>
</organism>
<dbReference type="GO" id="GO:0005829">
    <property type="term" value="C:cytosol"/>
    <property type="evidence" value="ECO:0007669"/>
    <property type="project" value="TreeGrafter"/>
</dbReference>
<keyword evidence="9" id="KW-1185">Reference proteome</keyword>
<dbReference type="Pfam" id="PF00782">
    <property type="entry name" value="DSPc"/>
    <property type="match status" value="1"/>
</dbReference>
<name>A0A6C1DV93_SACPS</name>
<dbReference type="PANTHER" id="PTHR10159:SF519">
    <property type="entry name" value="DUAL SPECIFICITY PROTEIN PHOSPHATASE MPK3"/>
    <property type="match status" value="1"/>
</dbReference>
<dbReference type="OrthoDB" id="426001at2759"/>
<evidence type="ECO:0000256" key="1">
    <source>
        <dbReference type="ARBA" id="ARBA00008601"/>
    </source>
</evidence>
<dbReference type="InterPro" id="IPR029021">
    <property type="entry name" value="Prot-tyrosine_phosphatase-like"/>
</dbReference>
<keyword evidence="8" id="KW-0808">Transferase</keyword>
<feature type="domain" description="Tyrosine-protein phosphatase" evidence="6">
    <location>
        <begin position="59"/>
        <end position="196"/>
    </location>
</feature>
<dbReference type="PROSITE" id="PS50056">
    <property type="entry name" value="TYR_PHOSPHATASE_2"/>
    <property type="match status" value="1"/>
</dbReference>